<gene>
    <name evidence="2" type="ORF">BJG266_LOCUS42462</name>
    <name evidence="3" type="ORF">QVE165_LOCUS59335</name>
</gene>
<dbReference type="InterPro" id="IPR050426">
    <property type="entry name" value="Glycosyltransferase_28"/>
</dbReference>
<dbReference type="InterPro" id="IPR004276">
    <property type="entry name" value="GlycoTrans_28_N"/>
</dbReference>
<name>A0A815SCE6_9BILA</name>
<dbReference type="Gene3D" id="2.60.120.260">
    <property type="entry name" value="Galactose-binding domain-like"/>
    <property type="match status" value="1"/>
</dbReference>
<dbReference type="SUPFAM" id="SSF49785">
    <property type="entry name" value="Galactose-binding domain-like"/>
    <property type="match status" value="1"/>
</dbReference>
<feature type="domain" description="Glycosyltransferase family 28 N-terminal" evidence="1">
    <location>
        <begin position="262"/>
        <end position="390"/>
    </location>
</feature>
<reference evidence="2" key="1">
    <citation type="submission" date="2021-02" db="EMBL/GenBank/DDBJ databases">
        <authorList>
            <person name="Nowell W R."/>
        </authorList>
    </citation>
    <scope>NUCLEOTIDE SEQUENCE</scope>
</reference>
<keyword evidence="4" id="KW-1185">Reference proteome</keyword>
<evidence type="ECO:0000313" key="4">
    <source>
        <dbReference type="Proteomes" id="UP000663832"/>
    </source>
</evidence>
<dbReference type="SUPFAM" id="SSF53756">
    <property type="entry name" value="UDP-Glycosyltransferase/glycogen phosphorylase"/>
    <property type="match status" value="1"/>
</dbReference>
<protein>
    <recommendedName>
        <fullName evidence="1">Glycosyltransferase family 28 N-terminal domain-containing protein</fullName>
    </recommendedName>
</protein>
<feature type="non-terminal residue" evidence="2">
    <location>
        <position position="391"/>
    </location>
</feature>
<dbReference type="GO" id="GO:0005975">
    <property type="term" value="P:carbohydrate metabolic process"/>
    <property type="evidence" value="ECO:0007669"/>
    <property type="project" value="InterPro"/>
</dbReference>
<dbReference type="Proteomes" id="UP000663877">
    <property type="component" value="Unassembled WGS sequence"/>
</dbReference>
<dbReference type="EMBL" id="CAJNOM010003026">
    <property type="protein sequence ID" value="CAF1640718.1"/>
    <property type="molecule type" value="Genomic_DNA"/>
</dbReference>
<dbReference type="InterPro" id="IPR008979">
    <property type="entry name" value="Galactose-bd-like_sf"/>
</dbReference>
<dbReference type="Gene3D" id="3.40.50.2000">
    <property type="entry name" value="Glycogen Phosphorylase B"/>
    <property type="match status" value="1"/>
</dbReference>
<proteinExistence type="predicted"/>
<dbReference type="PANTHER" id="PTHR48050:SF13">
    <property type="entry name" value="STEROL 3-BETA-GLUCOSYLTRANSFERASE UGT80A2"/>
    <property type="match status" value="1"/>
</dbReference>
<sequence length="391" mass="44489">MAASREDLTNIEFDNDWKCYCQQANEEMNEENMVAAIHHGDINHCSSLIDLPHIININQSSQFKETNSYKWWYYKQFDWTSTNKQIHLMFESYDNLNNSSISADIAGTIWLNNTKIFSGLFTSLTNSIDLSSKLLYSKNIDEQTQTNILVISCSNSTLSRHARLILHGKIICATGQVNVSEEFSSRSKTQEQNENEIMDYTISLDDTNGRIGVLFKSKRKYKAPLKSISSSPQFVPYEQNERQINENKEELKDDLLIPRLAILILTVGTRGDVQPFIALGQALRAYGHRVRLATHETFRSFVRGNGLEFYPLGGDPVDLISFMEMLAKKRRTISDILASTWQACIANDDETDMPFTAEAIIANPPSFGHIHCAEKLQIPLHIVFTMPWTST</sequence>
<dbReference type="EMBL" id="CAJNOI010002703">
    <property type="protein sequence ID" value="CAF1488305.1"/>
    <property type="molecule type" value="Genomic_DNA"/>
</dbReference>
<dbReference type="PANTHER" id="PTHR48050">
    <property type="entry name" value="STEROL 3-BETA-GLUCOSYLTRANSFERASE"/>
    <property type="match status" value="1"/>
</dbReference>
<accession>A0A815SCE6</accession>
<organism evidence="2 5">
    <name type="scientific">Adineta steineri</name>
    <dbReference type="NCBI Taxonomy" id="433720"/>
    <lineage>
        <taxon>Eukaryota</taxon>
        <taxon>Metazoa</taxon>
        <taxon>Spiralia</taxon>
        <taxon>Gnathifera</taxon>
        <taxon>Rotifera</taxon>
        <taxon>Eurotatoria</taxon>
        <taxon>Bdelloidea</taxon>
        <taxon>Adinetida</taxon>
        <taxon>Adinetidae</taxon>
        <taxon>Adineta</taxon>
    </lineage>
</organism>
<dbReference type="OrthoDB" id="5835829at2759"/>
<evidence type="ECO:0000313" key="5">
    <source>
        <dbReference type="Proteomes" id="UP000663877"/>
    </source>
</evidence>
<comment type="caution">
    <text evidence="2">The sequence shown here is derived from an EMBL/GenBank/DDBJ whole genome shotgun (WGS) entry which is preliminary data.</text>
</comment>
<dbReference type="Proteomes" id="UP000663832">
    <property type="component" value="Unassembled WGS sequence"/>
</dbReference>
<dbReference type="GO" id="GO:0016758">
    <property type="term" value="F:hexosyltransferase activity"/>
    <property type="evidence" value="ECO:0007669"/>
    <property type="project" value="InterPro"/>
</dbReference>
<dbReference type="AlphaFoldDB" id="A0A815SCE6"/>
<dbReference type="Pfam" id="PF03033">
    <property type="entry name" value="Glyco_transf_28"/>
    <property type="match status" value="1"/>
</dbReference>
<evidence type="ECO:0000313" key="2">
    <source>
        <dbReference type="EMBL" id="CAF1488305.1"/>
    </source>
</evidence>
<evidence type="ECO:0000259" key="1">
    <source>
        <dbReference type="Pfam" id="PF03033"/>
    </source>
</evidence>
<evidence type="ECO:0000313" key="3">
    <source>
        <dbReference type="EMBL" id="CAF1640718.1"/>
    </source>
</evidence>